<gene>
    <name evidence="1" type="ORF">RHMOL_Rhmol01G0307600</name>
</gene>
<dbReference type="EMBL" id="CM046388">
    <property type="protein sequence ID" value="KAI8573851.1"/>
    <property type="molecule type" value="Genomic_DNA"/>
</dbReference>
<comment type="caution">
    <text evidence="1">The sequence shown here is derived from an EMBL/GenBank/DDBJ whole genome shotgun (WGS) entry which is preliminary data.</text>
</comment>
<reference evidence="1" key="1">
    <citation type="submission" date="2022-02" db="EMBL/GenBank/DDBJ databases">
        <title>Plant Genome Project.</title>
        <authorList>
            <person name="Zhang R.-G."/>
        </authorList>
    </citation>
    <scope>NUCLEOTIDE SEQUENCE</scope>
    <source>
        <strain evidence="1">AT1</strain>
    </source>
</reference>
<sequence length="296" mass="30402">MKTFDIDLVTENDLKLPRRRALVRQRRAIVPVRHRRRARLLEELRISRRPARLRTVVVVPAAQLVGPERLAPALAPHHGPVPRWRPQLQRLGTRGEQVRSAPHDGAVALPLVGRNGHGDVEPVNQADRVGNLVLVAVVEAELGEGGGGSAAGPGALEAAAAVACGAGEVAGGGGGAAGAGPDPAGPVLGGAREGAVGELVEVEAAPFEDGEAGVGLDGGPDCVGAVVDYGHDEVRAGCIGDREDQGRGALSAKGGEGNAISDTSEKVFVGVRNLRGGIDEDEDSSATFTPEGRLIR</sequence>
<keyword evidence="2" id="KW-1185">Reference proteome</keyword>
<proteinExistence type="predicted"/>
<protein>
    <submittedName>
        <fullName evidence="1">Uncharacterized protein</fullName>
    </submittedName>
</protein>
<organism evidence="1 2">
    <name type="scientific">Rhododendron molle</name>
    <name type="common">Chinese azalea</name>
    <name type="synonym">Azalea mollis</name>
    <dbReference type="NCBI Taxonomy" id="49168"/>
    <lineage>
        <taxon>Eukaryota</taxon>
        <taxon>Viridiplantae</taxon>
        <taxon>Streptophyta</taxon>
        <taxon>Embryophyta</taxon>
        <taxon>Tracheophyta</taxon>
        <taxon>Spermatophyta</taxon>
        <taxon>Magnoliopsida</taxon>
        <taxon>eudicotyledons</taxon>
        <taxon>Gunneridae</taxon>
        <taxon>Pentapetalae</taxon>
        <taxon>asterids</taxon>
        <taxon>Ericales</taxon>
        <taxon>Ericaceae</taxon>
        <taxon>Ericoideae</taxon>
        <taxon>Rhodoreae</taxon>
        <taxon>Rhododendron</taxon>
    </lineage>
</organism>
<evidence type="ECO:0000313" key="1">
    <source>
        <dbReference type="EMBL" id="KAI8573851.1"/>
    </source>
</evidence>
<name>A0ACC0Q7M5_RHOML</name>
<evidence type="ECO:0000313" key="2">
    <source>
        <dbReference type="Proteomes" id="UP001062846"/>
    </source>
</evidence>
<dbReference type="Proteomes" id="UP001062846">
    <property type="component" value="Chromosome 1"/>
</dbReference>
<accession>A0ACC0Q7M5</accession>